<name>A0A8S5RHB6_9VIRU</name>
<proteinExistence type="predicted"/>
<accession>A0A8S5RHB6</accession>
<protein>
    <submittedName>
        <fullName evidence="1">Uncharacterized protein</fullName>
    </submittedName>
</protein>
<organism evidence="1">
    <name type="scientific">virus sp. ctML55</name>
    <dbReference type="NCBI Taxonomy" id="2827627"/>
    <lineage>
        <taxon>Viruses</taxon>
    </lineage>
</organism>
<sequence length="33" mass="4010">MQNIQIFLSRILKEFCNTDGNRYTYIIVMEEIL</sequence>
<reference evidence="1" key="1">
    <citation type="journal article" date="2021" name="Proc. Natl. Acad. Sci. U.S.A.">
        <title>A Catalog of Tens of Thousands of Viruses from Human Metagenomes Reveals Hidden Associations with Chronic Diseases.</title>
        <authorList>
            <person name="Tisza M.J."/>
            <person name="Buck C.B."/>
        </authorList>
    </citation>
    <scope>NUCLEOTIDE SEQUENCE</scope>
    <source>
        <strain evidence="1">CtML55</strain>
    </source>
</reference>
<evidence type="ECO:0000313" key="1">
    <source>
        <dbReference type="EMBL" id="DAE30784.1"/>
    </source>
</evidence>
<dbReference type="EMBL" id="BK059105">
    <property type="protein sequence ID" value="DAE30784.1"/>
    <property type="molecule type" value="Genomic_DNA"/>
</dbReference>